<feature type="region of interest" description="Disordered" evidence="22">
    <location>
        <begin position="1037"/>
        <end position="1057"/>
    </location>
</feature>
<dbReference type="PROSITE" id="PS50297">
    <property type="entry name" value="ANK_REP_REGION"/>
    <property type="match status" value="1"/>
</dbReference>
<feature type="domain" description="LNR" evidence="25">
    <location>
        <begin position="378"/>
        <end position="419"/>
    </location>
</feature>
<comment type="caution">
    <text evidence="21">Lacks conserved residue(s) required for the propagation of feature annotation.</text>
</comment>
<dbReference type="InterPro" id="IPR035993">
    <property type="entry name" value="Notch-like_dom_sf"/>
</dbReference>
<feature type="disulfide bond" evidence="21">
    <location>
        <begin position="152"/>
        <end position="161"/>
    </location>
</feature>
<dbReference type="PRINTS" id="PR01452">
    <property type="entry name" value="LNOTCHREPEAT"/>
</dbReference>
<evidence type="ECO:0000256" key="19">
    <source>
        <dbReference type="ARBA" id="ARBA00023242"/>
    </source>
</evidence>
<evidence type="ECO:0000256" key="5">
    <source>
        <dbReference type="ARBA" id="ARBA00022536"/>
    </source>
</evidence>
<keyword evidence="3" id="KW-0217">Developmental protein</keyword>
<feature type="domain" description="EGF-like" evidence="24">
    <location>
        <begin position="42"/>
        <end position="77"/>
    </location>
</feature>
<keyword evidence="8" id="KW-0677">Repeat</keyword>
<evidence type="ECO:0000256" key="20">
    <source>
        <dbReference type="PROSITE-ProRule" id="PRU00023"/>
    </source>
</evidence>
<keyword evidence="5 21" id="KW-0245">EGF-like domain</keyword>
<feature type="domain" description="EGF-like" evidence="24">
    <location>
        <begin position="79"/>
        <end position="115"/>
    </location>
</feature>
<keyword evidence="4" id="KW-1003">Cell membrane</keyword>
<dbReference type="SMART" id="SM00248">
    <property type="entry name" value="ANK"/>
    <property type="match status" value="6"/>
</dbReference>
<dbReference type="SMART" id="SM00179">
    <property type="entry name" value="EGF_CA"/>
    <property type="match status" value="4"/>
</dbReference>
<feature type="transmembrane region" description="Helical" evidence="23">
    <location>
        <begin position="585"/>
        <end position="607"/>
    </location>
</feature>
<keyword evidence="11 23" id="KW-1133">Transmembrane helix</keyword>
<keyword evidence="18" id="KW-0325">Glycoprotein</keyword>
<feature type="disulfide bond" evidence="21">
    <location>
        <begin position="105"/>
        <end position="114"/>
    </location>
</feature>
<dbReference type="Pfam" id="PF07645">
    <property type="entry name" value="EGF_CA"/>
    <property type="match status" value="1"/>
</dbReference>
<evidence type="ECO:0000256" key="17">
    <source>
        <dbReference type="ARBA" id="ARBA00023163"/>
    </source>
</evidence>
<feature type="domain" description="EGF-like" evidence="24">
    <location>
        <begin position="165"/>
        <end position="205"/>
    </location>
</feature>
<evidence type="ECO:0000256" key="4">
    <source>
        <dbReference type="ARBA" id="ARBA00022475"/>
    </source>
</evidence>
<dbReference type="InterPro" id="IPR049883">
    <property type="entry name" value="NOTCH1_EGF-like"/>
</dbReference>
<dbReference type="EMBL" id="CAJNOQ010002016">
    <property type="protein sequence ID" value="CAF0933417.1"/>
    <property type="molecule type" value="Genomic_DNA"/>
</dbReference>
<keyword evidence="13 20" id="KW-0040">ANK repeat</keyword>
<keyword evidence="17" id="KW-0804">Transcription</keyword>
<dbReference type="InterPro" id="IPR001881">
    <property type="entry name" value="EGF-like_Ca-bd_dom"/>
</dbReference>
<gene>
    <name evidence="26" type="ORF">GPM918_LOCUS10309</name>
    <name evidence="27" type="ORF">SRO942_LOCUS10312</name>
</gene>
<proteinExistence type="predicted"/>
<evidence type="ECO:0000256" key="3">
    <source>
        <dbReference type="ARBA" id="ARBA00022473"/>
    </source>
</evidence>
<evidence type="ECO:0000256" key="16">
    <source>
        <dbReference type="ARBA" id="ARBA00023159"/>
    </source>
</evidence>
<dbReference type="GO" id="GO:0005509">
    <property type="term" value="F:calcium ion binding"/>
    <property type="evidence" value="ECO:0007669"/>
    <property type="project" value="InterPro"/>
</dbReference>
<dbReference type="PROSITE" id="PS50088">
    <property type="entry name" value="ANK_REPEAT"/>
    <property type="match status" value="1"/>
</dbReference>
<dbReference type="PROSITE" id="PS50258">
    <property type="entry name" value="LNR"/>
    <property type="match status" value="1"/>
</dbReference>
<evidence type="ECO:0000256" key="2">
    <source>
        <dbReference type="ARBA" id="ARBA00004251"/>
    </source>
</evidence>
<dbReference type="Pfam" id="PF13637">
    <property type="entry name" value="Ank_4"/>
    <property type="match status" value="1"/>
</dbReference>
<feature type="disulfide bond" evidence="21">
    <location>
        <begin position="313"/>
        <end position="322"/>
    </location>
</feature>
<feature type="region of interest" description="Disordered" evidence="22">
    <location>
        <begin position="655"/>
        <end position="687"/>
    </location>
</feature>
<evidence type="ECO:0000313" key="27">
    <source>
        <dbReference type="EMBL" id="CAF3711060.1"/>
    </source>
</evidence>
<evidence type="ECO:0000256" key="22">
    <source>
        <dbReference type="SAM" id="MobiDB-lite"/>
    </source>
</evidence>
<evidence type="ECO:0000313" key="28">
    <source>
        <dbReference type="Proteomes" id="UP000663829"/>
    </source>
</evidence>
<evidence type="ECO:0000256" key="10">
    <source>
        <dbReference type="ARBA" id="ARBA00022976"/>
    </source>
</evidence>
<evidence type="ECO:0000256" key="15">
    <source>
        <dbReference type="ARBA" id="ARBA00023157"/>
    </source>
</evidence>
<dbReference type="CDD" id="cd00054">
    <property type="entry name" value="EGF_CA"/>
    <property type="match status" value="3"/>
</dbReference>
<keyword evidence="9" id="KW-0221">Differentiation</keyword>
<dbReference type="GO" id="GO:0005634">
    <property type="term" value="C:nucleus"/>
    <property type="evidence" value="ECO:0007669"/>
    <property type="project" value="UniProtKB-SubCell"/>
</dbReference>
<evidence type="ECO:0000256" key="18">
    <source>
        <dbReference type="ARBA" id="ARBA00023180"/>
    </source>
</evidence>
<protein>
    <recommendedName>
        <fullName evidence="29">Notch</fullName>
    </recommendedName>
</protein>
<dbReference type="InterPro" id="IPR000800">
    <property type="entry name" value="Notch_dom"/>
</dbReference>
<dbReference type="FunFam" id="2.10.25.10:FF:000472">
    <property type="entry name" value="Uncharacterized protein, isoform A"/>
    <property type="match status" value="1"/>
</dbReference>
<evidence type="ECO:0000259" key="24">
    <source>
        <dbReference type="PROSITE" id="PS50026"/>
    </source>
</evidence>
<dbReference type="Gene3D" id="3.30.70.3310">
    <property type="match status" value="1"/>
</dbReference>
<evidence type="ECO:0008006" key="29">
    <source>
        <dbReference type="Google" id="ProtNLM"/>
    </source>
</evidence>
<dbReference type="PROSITE" id="PS00010">
    <property type="entry name" value="ASX_HYDROXYL"/>
    <property type="match status" value="2"/>
</dbReference>
<keyword evidence="28" id="KW-1185">Reference proteome</keyword>
<dbReference type="Gene3D" id="1.25.40.20">
    <property type="entry name" value="Ankyrin repeat-containing domain"/>
    <property type="match status" value="2"/>
</dbReference>
<keyword evidence="7" id="KW-0732">Signal</keyword>
<dbReference type="InterPro" id="IPR002110">
    <property type="entry name" value="Ankyrin_rpt"/>
</dbReference>
<reference evidence="26" key="1">
    <citation type="submission" date="2021-02" db="EMBL/GenBank/DDBJ databases">
        <authorList>
            <person name="Nowell W R."/>
        </authorList>
    </citation>
    <scope>NUCLEOTIDE SEQUENCE</scope>
</reference>
<dbReference type="Proteomes" id="UP000663829">
    <property type="component" value="Unassembled WGS sequence"/>
</dbReference>
<dbReference type="Pfam" id="PF00066">
    <property type="entry name" value="Notch"/>
    <property type="match status" value="3"/>
</dbReference>
<dbReference type="OrthoDB" id="430340at2759"/>
<feature type="compositionally biased region" description="Basic and acidic residues" evidence="22">
    <location>
        <begin position="655"/>
        <end position="664"/>
    </location>
</feature>
<feature type="compositionally biased region" description="Low complexity" evidence="22">
    <location>
        <begin position="1037"/>
        <end position="1055"/>
    </location>
</feature>
<feature type="domain" description="EGF-like" evidence="24">
    <location>
        <begin position="248"/>
        <end position="284"/>
    </location>
</feature>
<accession>A0A814BR53</accession>
<dbReference type="Pfam" id="PF12796">
    <property type="entry name" value="Ank_2"/>
    <property type="match status" value="1"/>
</dbReference>
<dbReference type="GO" id="GO:0045197">
    <property type="term" value="P:establishment or maintenance of epithelial cell apical/basal polarity"/>
    <property type="evidence" value="ECO:0007669"/>
    <property type="project" value="TreeGrafter"/>
</dbReference>
<evidence type="ECO:0000256" key="9">
    <source>
        <dbReference type="ARBA" id="ARBA00022782"/>
    </source>
</evidence>
<feature type="disulfide bond" evidence="21">
    <location>
        <begin position="67"/>
        <end position="76"/>
    </location>
</feature>
<evidence type="ECO:0000256" key="11">
    <source>
        <dbReference type="ARBA" id="ARBA00022989"/>
    </source>
</evidence>
<dbReference type="GO" id="GO:0032991">
    <property type="term" value="C:protein-containing complex"/>
    <property type="evidence" value="ECO:0007669"/>
    <property type="project" value="TreeGrafter"/>
</dbReference>
<dbReference type="PROSITE" id="PS50026">
    <property type="entry name" value="EGF_3"/>
    <property type="match status" value="6"/>
</dbReference>
<keyword evidence="15 21" id="KW-1015">Disulfide bond</keyword>
<evidence type="ECO:0000256" key="21">
    <source>
        <dbReference type="PROSITE-ProRule" id="PRU00076"/>
    </source>
</evidence>
<feature type="domain" description="EGF-like" evidence="24">
    <location>
        <begin position="287"/>
        <end position="323"/>
    </location>
</feature>
<dbReference type="EMBL" id="CAJOBC010002017">
    <property type="protein sequence ID" value="CAF3711060.1"/>
    <property type="molecule type" value="Genomic_DNA"/>
</dbReference>
<dbReference type="Gene3D" id="3.30.300.320">
    <property type="match status" value="1"/>
</dbReference>
<evidence type="ECO:0000256" key="7">
    <source>
        <dbReference type="ARBA" id="ARBA00022729"/>
    </source>
</evidence>
<feature type="domain" description="EGF-like" evidence="24">
    <location>
        <begin position="117"/>
        <end position="162"/>
    </location>
</feature>
<dbReference type="PROSITE" id="PS01186">
    <property type="entry name" value="EGF_2"/>
    <property type="match status" value="1"/>
</dbReference>
<dbReference type="Gene3D" id="2.10.25.10">
    <property type="entry name" value="Laminin"/>
    <property type="match status" value="5"/>
</dbReference>
<comment type="subcellular location">
    <subcellularLocation>
        <location evidence="2">Cell membrane</location>
        <topology evidence="2">Single-pass type I membrane protein</topology>
    </subcellularLocation>
    <subcellularLocation>
        <location evidence="1">Nucleus</location>
    </subcellularLocation>
</comment>
<dbReference type="FunFam" id="3.30.300.320:FF:000001">
    <property type="entry name" value="Neurogenic locus notch 1"/>
    <property type="match status" value="1"/>
</dbReference>
<keyword evidence="12" id="KW-0805">Transcription regulation</keyword>
<dbReference type="SUPFAM" id="SSF57196">
    <property type="entry name" value="EGF/Laminin"/>
    <property type="match status" value="5"/>
</dbReference>
<keyword evidence="14 23" id="KW-0472">Membrane</keyword>
<dbReference type="PRINTS" id="PR01983">
    <property type="entry name" value="NOTCH"/>
</dbReference>
<dbReference type="SUPFAM" id="SSF90193">
    <property type="entry name" value="Notch domain"/>
    <property type="match status" value="1"/>
</dbReference>
<feature type="disulfide bond" evidence="21">
    <location>
        <begin position="274"/>
        <end position="283"/>
    </location>
</feature>
<dbReference type="GO" id="GO:0007157">
    <property type="term" value="P:heterophilic cell-cell adhesion via plasma membrane cell adhesion molecules"/>
    <property type="evidence" value="ECO:0007669"/>
    <property type="project" value="TreeGrafter"/>
</dbReference>
<dbReference type="PANTHER" id="PTHR24049:SF22">
    <property type="entry name" value="DROSOPHILA CRUMBS HOMOLOG"/>
    <property type="match status" value="1"/>
</dbReference>
<evidence type="ECO:0000256" key="1">
    <source>
        <dbReference type="ARBA" id="ARBA00004123"/>
    </source>
</evidence>
<dbReference type="InterPro" id="IPR018097">
    <property type="entry name" value="EGF_Ca-bd_CS"/>
</dbReference>
<feature type="repeat" description="ANK" evidence="20">
    <location>
        <begin position="868"/>
        <end position="900"/>
    </location>
</feature>
<dbReference type="GO" id="GO:0030154">
    <property type="term" value="P:cell differentiation"/>
    <property type="evidence" value="ECO:0007669"/>
    <property type="project" value="UniProtKB-KW"/>
</dbReference>
<dbReference type="InterPro" id="IPR000152">
    <property type="entry name" value="EGF-type_Asp/Asn_hydroxyl_site"/>
</dbReference>
<dbReference type="AlphaFoldDB" id="A0A814BR53"/>
<keyword evidence="16" id="KW-0010">Activator</keyword>
<evidence type="ECO:0000256" key="8">
    <source>
        <dbReference type="ARBA" id="ARBA00022737"/>
    </source>
</evidence>
<keyword evidence="6 23" id="KW-0812">Transmembrane</keyword>
<feature type="disulfide bond" evidence="21">
    <location>
        <begin position="46"/>
        <end position="56"/>
    </location>
</feature>
<dbReference type="PROSITE" id="PS00022">
    <property type="entry name" value="EGF_1"/>
    <property type="match status" value="4"/>
</dbReference>
<evidence type="ECO:0000259" key="25">
    <source>
        <dbReference type="PROSITE" id="PS50258"/>
    </source>
</evidence>
<organism evidence="26 28">
    <name type="scientific">Didymodactylos carnosus</name>
    <dbReference type="NCBI Taxonomy" id="1234261"/>
    <lineage>
        <taxon>Eukaryota</taxon>
        <taxon>Metazoa</taxon>
        <taxon>Spiralia</taxon>
        <taxon>Gnathifera</taxon>
        <taxon>Rotifera</taxon>
        <taxon>Eurotatoria</taxon>
        <taxon>Bdelloidea</taxon>
        <taxon>Philodinida</taxon>
        <taxon>Philodinidae</taxon>
        <taxon>Didymodactylos</taxon>
    </lineage>
</organism>
<dbReference type="PROSITE" id="PS01187">
    <property type="entry name" value="EGF_CA"/>
    <property type="match status" value="2"/>
</dbReference>
<dbReference type="SMART" id="SM00181">
    <property type="entry name" value="EGF"/>
    <property type="match status" value="7"/>
</dbReference>
<dbReference type="InterPro" id="IPR036770">
    <property type="entry name" value="Ankyrin_rpt-contain_sf"/>
</dbReference>
<name>A0A814BR53_9BILA</name>
<evidence type="ECO:0000256" key="13">
    <source>
        <dbReference type="ARBA" id="ARBA00023043"/>
    </source>
</evidence>
<dbReference type="InterPro" id="IPR000742">
    <property type="entry name" value="EGF"/>
</dbReference>
<dbReference type="PANTHER" id="PTHR24049">
    <property type="entry name" value="CRUMBS FAMILY MEMBER"/>
    <property type="match status" value="1"/>
</dbReference>
<evidence type="ECO:0000256" key="23">
    <source>
        <dbReference type="SAM" id="Phobius"/>
    </source>
</evidence>
<evidence type="ECO:0000256" key="12">
    <source>
        <dbReference type="ARBA" id="ARBA00023015"/>
    </source>
</evidence>
<dbReference type="GO" id="GO:0007219">
    <property type="term" value="P:Notch signaling pathway"/>
    <property type="evidence" value="ECO:0007669"/>
    <property type="project" value="UniProtKB-KW"/>
</dbReference>
<dbReference type="Proteomes" id="UP000681722">
    <property type="component" value="Unassembled WGS sequence"/>
</dbReference>
<dbReference type="Pfam" id="PF00008">
    <property type="entry name" value="EGF"/>
    <property type="match status" value="2"/>
</dbReference>
<keyword evidence="10" id="KW-0914">Notch signaling pathway</keyword>
<dbReference type="SUPFAM" id="SSF48403">
    <property type="entry name" value="Ankyrin repeat"/>
    <property type="match status" value="1"/>
</dbReference>
<sequence>MAVAIGRCKGVQMSKTKCRQQNVDKKMSIDKMSTELSISYHISPSCNSMCQNNGTCIIENGYKSCLCSQAFSGQQCEINIDECQSSPCKHGGKCIDGLGQFICSCSIGYSGSLCEIVLDPCLRNPCENNGTCLRLQTSTFSSESANNFQCVCPPDYSGRYCQLYVKDYCASSPCYSYATCMNLPHPNQGYFCYCPPSHPPSTSCDRSRPNSVQTSKLCNQREQCVYGNCTNERCSCFHGWTGDKCDKDIDECLHNPCPKQGTCYNTLGSYLCLCPSTLATPTCQSEKSNKCSEFTCLNGGTCNFLVGNAYCRCSPSYYGFYCELYIGTNDQSKQDDYCLINKCASKSQNGQCDQECNVEICDYDKGECSFNRQPWHKCKQAKLCSQLFNNGRCDQQCNTKECFYDGGDCEQQKSHCNVTYCDNVIGNGLCESDCNTPQCNFDYEDCQQKPTSFSNDLLGTIIFEVKLDKDEFEDKKINFTNALADILRSQVKVALNKDGSELILPSYKDKTKQLGTKIYLNILKTSCNNKTSSNKLNCFDSIQQAGDYLSALEQQGKLERLLQGVPVKHLNIVPESEQVKDRSKLIYLLFFIPCFLLIAALVSYTIIRRPKIIHAPIWFPPWATTTTTTAPTKDQYIVGNGYDKNNNKIQKSSKKINELEREQSQPKTKRQKLNNEEEPYITIPTPPSEQSTLLINHPGPNNITPIALAIMKRNPLGKEDSTERFELELLINNGCDLNIRLPPNDETLLHLACRYSRIVACEIILKYEEDLINSRDVNGATPLLYAVGTGLLHIVQFLLQYPKIDVNTCTYISQTSYEQPCGDNPLRKAIRLEMNDIAECLLLTRQDIQVDAHDRYDKTVNGEEKEPRGRTALHWAASVDNIEGAELLLKNGANIEALDENDETPLFKAAGCLNFETTIFLLRNNAKQQVINSSGQTPQAVAYKNYLSHKNEQYLKNIIPQSQAEINFQKWLFGHFPLQCDINSGVNTNRKKSKKQLTNTTRNQCKMEVPSIPTPAASSSHYILSPPMSFNFHHQQPHLSMKHQQQQQQSLSSSSYNCYPTPSSTNHYSMSFLNDLSSFSTPTSLYEINNTELYSHIPTPSYYDFHCV</sequence>
<evidence type="ECO:0000256" key="6">
    <source>
        <dbReference type="ARBA" id="ARBA00022692"/>
    </source>
</evidence>
<dbReference type="GO" id="GO:0005886">
    <property type="term" value="C:plasma membrane"/>
    <property type="evidence" value="ECO:0007669"/>
    <property type="project" value="UniProtKB-SubCell"/>
</dbReference>
<keyword evidence="19" id="KW-0539">Nucleus</keyword>
<evidence type="ECO:0000313" key="26">
    <source>
        <dbReference type="EMBL" id="CAF0933417.1"/>
    </source>
</evidence>
<dbReference type="InterPro" id="IPR051022">
    <property type="entry name" value="Notch_Cell-Fate_Det"/>
</dbReference>
<evidence type="ECO:0000256" key="14">
    <source>
        <dbReference type="ARBA" id="ARBA00023136"/>
    </source>
</evidence>
<comment type="caution">
    <text evidence="26">The sequence shown here is derived from an EMBL/GenBank/DDBJ whole genome shotgun (WGS) entry which is preliminary data.</text>
</comment>
<dbReference type="SMART" id="SM00004">
    <property type="entry name" value="NL"/>
    <property type="match status" value="3"/>
</dbReference>